<gene>
    <name evidence="1" type="ORF">E3N88_22692</name>
</gene>
<evidence type="ECO:0000313" key="1">
    <source>
        <dbReference type="EMBL" id="KAD4585091.1"/>
    </source>
</evidence>
<sequence>MITAATVDSGGKEWNTYVGRNCVNRCKTTSTMAVYEGGGLKRKILKNMVVRNQDCIEPKRNPLKSSRSSIALERFVTRELYWGSAKVAMHGSVISKWFGHEFAAPSRSSTHTRVRLVSRVREAAGFVGQHEGSAEDEPKGSAGLACTGFVSHPQIPTRGVSPRGCDEARITAHGHIERLYMRSSLNPHSHRNYTRYDLQSTLVPSGVSQTQ</sequence>
<comment type="caution">
    <text evidence="1">The sequence shown here is derived from an EMBL/GenBank/DDBJ whole genome shotgun (WGS) entry which is preliminary data.</text>
</comment>
<name>A0A5N6NB66_9ASTR</name>
<dbReference type="AlphaFoldDB" id="A0A5N6NB66"/>
<protein>
    <submittedName>
        <fullName evidence="1">Uncharacterized protein</fullName>
    </submittedName>
</protein>
<proteinExistence type="predicted"/>
<dbReference type="EMBL" id="SZYD01000012">
    <property type="protein sequence ID" value="KAD4585091.1"/>
    <property type="molecule type" value="Genomic_DNA"/>
</dbReference>
<keyword evidence="2" id="KW-1185">Reference proteome</keyword>
<organism evidence="1 2">
    <name type="scientific">Mikania micrantha</name>
    <name type="common">bitter vine</name>
    <dbReference type="NCBI Taxonomy" id="192012"/>
    <lineage>
        <taxon>Eukaryota</taxon>
        <taxon>Viridiplantae</taxon>
        <taxon>Streptophyta</taxon>
        <taxon>Embryophyta</taxon>
        <taxon>Tracheophyta</taxon>
        <taxon>Spermatophyta</taxon>
        <taxon>Magnoliopsida</taxon>
        <taxon>eudicotyledons</taxon>
        <taxon>Gunneridae</taxon>
        <taxon>Pentapetalae</taxon>
        <taxon>asterids</taxon>
        <taxon>campanulids</taxon>
        <taxon>Asterales</taxon>
        <taxon>Asteraceae</taxon>
        <taxon>Asteroideae</taxon>
        <taxon>Heliantheae alliance</taxon>
        <taxon>Eupatorieae</taxon>
        <taxon>Mikania</taxon>
    </lineage>
</organism>
<reference evidence="1 2" key="1">
    <citation type="submission" date="2019-05" db="EMBL/GenBank/DDBJ databases">
        <title>Mikania micrantha, genome provides insights into the molecular mechanism of rapid growth.</title>
        <authorList>
            <person name="Liu B."/>
        </authorList>
    </citation>
    <scope>NUCLEOTIDE SEQUENCE [LARGE SCALE GENOMIC DNA]</scope>
    <source>
        <strain evidence="1">NLD-2019</strain>
        <tissue evidence="1">Leaf</tissue>
    </source>
</reference>
<accession>A0A5N6NB66</accession>
<evidence type="ECO:0000313" key="2">
    <source>
        <dbReference type="Proteomes" id="UP000326396"/>
    </source>
</evidence>
<dbReference type="Proteomes" id="UP000326396">
    <property type="component" value="Linkage Group LG2"/>
</dbReference>